<proteinExistence type="predicted"/>
<accession>A0A2T5GDS4</accession>
<gene>
    <name evidence="2" type="ORF">HSCHL_0597</name>
</gene>
<sequence length="57" mass="5785">MRTIGKKPGLGAPAACLEQGFVLSWEKPVSPVGQTTSAVPSIPDRAARVQGNGAPAL</sequence>
<feature type="region of interest" description="Disordered" evidence="1">
    <location>
        <begin position="32"/>
        <end position="57"/>
    </location>
</feature>
<reference evidence="2 3" key="1">
    <citation type="submission" date="2017-08" db="EMBL/GenBank/DDBJ databases">
        <title>Burning lignite coal seam in the remote Altai Mountains harbors a hydrogen-driven thermophilic microbial community.</title>
        <authorList>
            <person name="Kadnikov V.V."/>
            <person name="Mardanov A.V."/>
            <person name="Ivasenko D."/>
            <person name="Beletsky A.V."/>
            <person name="Karnachuk O.V."/>
            <person name="Ravin N.V."/>
        </authorList>
    </citation>
    <scope>NUCLEOTIDE SEQUENCE [LARGE SCALE GENOMIC DNA]</scope>
    <source>
        <strain evidence="2">AL33</strain>
    </source>
</reference>
<evidence type="ECO:0000313" key="2">
    <source>
        <dbReference type="EMBL" id="PTQ54318.1"/>
    </source>
</evidence>
<evidence type="ECO:0000313" key="3">
    <source>
        <dbReference type="Proteomes" id="UP000244180"/>
    </source>
</evidence>
<name>A0A2T5GDS4_HYDSH</name>
<dbReference type="Proteomes" id="UP000244180">
    <property type="component" value="Unassembled WGS sequence"/>
</dbReference>
<dbReference type="EMBL" id="PEBV01000005">
    <property type="protein sequence ID" value="PTQ54318.1"/>
    <property type="molecule type" value="Genomic_DNA"/>
</dbReference>
<organism evidence="2 3">
    <name type="scientific">Hydrogenibacillus schlegelii</name>
    <name type="common">Bacillus schlegelii</name>
    <dbReference type="NCBI Taxonomy" id="1484"/>
    <lineage>
        <taxon>Bacteria</taxon>
        <taxon>Bacillati</taxon>
        <taxon>Bacillota</taxon>
        <taxon>Bacilli</taxon>
        <taxon>Bacillales</taxon>
        <taxon>Bacillales Family X. Incertae Sedis</taxon>
        <taxon>Hydrogenibacillus</taxon>
    </lineage>
</organism>
<dbReference type="AlphaFoldDB" id="A0A2T5GDS4"/>
<protein>
    <submittedName>
        <fullName evidence="2">Uncharacterized protein</fullName>
    </submittedName>
</protein>
<comment type="caution">
    <text evidence="2">The sequence shown here is derived from an EMBL/GenBank/DDBJ whole genome shotgun (WGS) entry which is preliminary data.</text>
</comment>
<evidence type="ECO:0000256" key="1">
    <source>
        <dbReference type="SAM" id="MobiDB-lite"/>
    </source>
</evidence>